<evidence type="ECO:0000259" key="1">
    <source>
        <dbReference type="Pfam" id="PF23281"/>
    </source>
</evidence>
<reference evidence="3" key="1">
    <citation type="submission" date="2021-04" db="EMBL/GenBank/DDBJ databases">
        <authorList>
            <consortium name="Molecular Ecology Group"/>
        </authorList>
    </citation>
    <scope>NUCLEOTIDE SEQUENCE</scope>
</reference>
<evidence type="ECO:0000313" key="3">
    <source>
        <dbReference type="EMBL" id="CAG5116550.1"/>
    </source>
</evidence>
<dbReference type="Pfam" id="PF25203">
    <property type="entry name" value="PB_DAAF9"/>
    <property type="match status" value="1"/>
</dbReference>
<dbReference type="OrthoDB" id="72033at2759"/>
<dbReference type="InterPro" id="IPR040342">
    <property type="entry name" value="DNAAF9"/>
</dbReference>
<accession>A0A8S3YNQ0</accession>
<feature type="non-terminal residue" evidence="3">
    <location>
        <position position="290"/>
    </location>
</feature>
<feature type="domain" description="DAAF9 N-terminal" evidence="1">
    <location>
        <begin position="1"/>
        <end position="158"/>
    </location>
</feature>
<dbReference type="EMBL" id="CAJHNH020000269">
    <property type="protein sequence ID" value="CAG5116550.1"/>
    <property type="molecule type" value="Genomic_DNA"/>
</dbReference>
<evidence type="ECO:0000313" key="4">
    <source>
        <dbReference type="Proteomes" id="UP000678393"/>
    </source>
</evidence>
<dbReference type="AlphaFoldDB" id="A0A8S3YNQ0"/>
<dbReference type="InterPro" id="IPR056498">
    <property type="entry name" value="DAAF9_N"/>
</dbReference>
<sequence>MCIAGIDSHYNEGMYELLNYLLFGFFDTRKDELERLGFADEIIEDHVEVYCNPINYNCFLPYISHWPGVKFHCLTESEYEGGGDAAEEFKIHSFIAMVHNCKIVGFPYSGRGHRIEFDVMGLEKWPIIQAFALDDFNGGGFFTLAHQAVDVSEEVHLLVDCMDPVSVEMLLTEHYPLMVRHWDNMMKCVQMILESSSPVIDHKKVSEPLMSYFNHGLVGHKRSMGMVPFVVFGPDSEKAKLQTVFQGKNVELSDLALNSEHASQVICQVVSPHHPLVCTRTYFFCGHPYS</sequence>
<gene>
    <name evidence="3" type="ORF">CUNI_LOCUS2108</name>
</gene>
<dbReference type="Proteomes" id="UP000678393">
    <property type="component" value="Unassembled WGS sequence"/>
</dbReference>
<dbReference type="PANTHER" id="PTHR33664:SF1">
    <property type="entry name" value="DYNEIN AXONEMAL ASSEMBLY FACTOR 9"/>
    <property type="match status" value="1"/>
</dbReference>
<keyword evidence="4" id="KW-1185">Reference proteome</keyword>
<protein>
    <submittedName>
        <fullName evidence="3">Uncharacterized protein</fullName>
    </submittedName>
</protein>
<dbReference type="Pfam" id="PF23281">
    <property type="entry name" value="DAAF9_N"/>
    <property type="match status" value="1"/>
</dbReference>
<feature type="domain" description="DAAF9 pita-bread-like" evidence="2">
    <location>
        <begin position="163"/>
        <end position="285"/>
    </location>
</feature>
<evidence type="ECO:0000259" key="2">
    <source>
        <dbReference type="Pfam" id="PF25203"/>
    </source>
</evidence>
<proteinExistence type="predicted"/>
<comment type="caution">
    <text evidence="3">The sequence shown here is derived from an EMBL/GenBank/DDBJ whole genome shotgun (WGS) entry which is preliminary data.</text>
</comment>
<name>A0A8S3YNQ0_9EUPU</name>
<dbReference type="PANTHER" id="PTHR33664">
    <property type="entry name" value="RCG26366"/>
    <property type="match status" value="1"/>
</dbReference>
<dbReference type="InterPro" id="IPR058844">
    <property type="entry name" value="PB_DAAF9"/>
</dbReference>
<organism evidence="3 4">
    <name type="scientific">Candidula unifasciata</name>
    <dbReference type="NCBI Taxonomy" id="100452"/>
    <lineage>
        <taxon>Eukaryota</taxon>
        <taxon>Metazoa</taxon>
        <taxon>Spiralia</taxon>
        <taxon>Lophotrochozoa</taxon>
        <taxon>Mollusca</taxon>
        <taxon>Gastropoda</taxon>
        <taxon>Heterobranchia</taxon>
        <taxon>Euthyneura</taxon>
        <taxon>Panpulmonata</taxon>
        <taxon>Eupulmonata</taxon>
        <taxon>Stylommatophora</taxon>
        <taxon>Helicina</taxon>
        <taxon>Helicoidea</taxon>
        <taxon>Geomitridae</taxon>
        <taxon>Candidula</taxon>
    </lineage>
</organism>